<comment type="similarity">
    <text evidence="1">Belongs to the FrmR/RcnR family.</text>
</comment>
<feature type="compositionally biased region" description="Basic and acidic residues" evidence="2">
    <location>
        <begin position="16"/>
        <end position="27"/>
    </location>
</feature>
<proteinExistence type="inferred from homology"/>
<keyword evidence="4" id="KW-1185">Reference proteome</keyword>
<dbReference type="STRING" id="83401.SAMN05421742_10666"/>
<dbReference type="GO" id="GO:0003677">
    <property type="term" value="F:DNA binding"/>
    <property type="evidence" value="ECO:0007669"/>
    <property type="project" value="InterPro"/>
</dbReference>
<evidence type="ECO:0000256" key="1">
    <source>
        <dbReference type="ARBA" id="ARBA00005260"/>
    </source>
</evidence>
<organism evidence="3 4">
    <name type="scientific">Roseospirillum parvum</name>
    <dbReference type="NCBI Taxonomy" id="83401"/>
    <lineage>
        <taxon>Bacteria</taxon>
        <taxon>Pseudomonadati</taxon>
        <taxon>Pseudomonadota</taxon>
        <taxon>Alphaproteobacteria</taxon>
        <taxon>Rhodospirillales</taxon>
        <taxon>Rhodospirillaceae</taxon>
        <taxon>Roseospirillum</taxon>
    </lineage>
</organism>
<evidence type="ECO:0000313" key="3">
    <source>
        <dbReference type="EMBL" id="SDH34001.1"/>
    </source>
</evidence>
<dbReference type="GO" id="GO:0045892">
    <property type="term" value="P:negative regulation of DNA-templated transcription"/>
    <property type="evidence" value="ECO:0007669"/>
    <property type="project" value="UniProtKB-ARBA"/>
</dbReference>
<dbReference type="EMBL" id="FNCV01000006">
    <property type="protein sequence ID" value="SDH34001.1"/>
    <property type="molecule type" value="Genomic_DNA"/>
</dbReference>
<dbReference type="RefSeq" id="WP_092619344.1">
    <property type="nucleotide sequence ID" value="NZ_FNCV01000006.1"/>
</dbReference>
<dbReference type="CDD" id="cd10154">
    <property type="entry name" value="NreA-like_DUF156"/>
    <property type="match status" value="1"/>
</dbReference>
<evidence type="ECO:0008006" key="5">
    <source>
        <dbReference type="Google" id="ProtNLM"/>
    </source>
</evidence>
<reference evidence="4" key="1">
    <citation type="submission" date="2016-10" db="EMBL/GenBank/DDBJ databases">
        <authorList>
            <person name="Varghese N."/>
            <person name="Submissions S."/>
        </authorList>
    </citation>
    <scope>NUCLEOTIDE SEQUENCE [LARGE SCALE GENOMIC DNA]</scope>
    <source>
        <strain evidence="4">930I</strain>
    </source>
</reference>
<feature type="compositionally biased region" description="Polar residues" evidence="2">
    <location>
        <begin position="1"/>
        <end position="10"/>
    </location>
</feature>
<name>A0A1G8BLE4_9PROT</name>
<feature type="region of interest" description="Disordered" evidence="2">
    <location>
        <begin position="1"/>
        <end position="27"/>
    </location>
</feature>
<dbReference type="InterPro" id="IPR038390">
    <property type="entry name" value="Metal_Tscrpt_repr_sf"/>
</dbReference>
<dbReference type="OrthoDB" id="9811244at2"/>
<dbReference type="Pfam" id="PF02583">
    <property type="entry name" value="Trns_repr_metal"/>
    <property type="match status" value="1"/>
</dbReference>
<evidence type="ECO:0000313" key="4">
    <source>
        <dbReference type="Proteomes" id="UP000217076"/>
    </source>
</evidence>
<evidence type="ECO:0000256" key="2">
    <source>
        <dbReference type="SAM" id="MobiDB-lite"/>
    </source>
</evidence>
<dbReference type="AlphaFoldDB" id="A0A1G8BLE4"/>
<dbReference type="InterPro" id="IPR003735">
    <property type="entry name" value="Metal_Tscrpt_repr"/>
</dbReference>
<dbReference type="Proteomes" id="UP000217076">
    <property type="component" value="Unassembled WGS sequence"/>
</dbReference>
<dbReference type="Gene3D" id="1.20.58.1000">
    <property type="entry name" value="Metal-sensitive repressor, helix protomer"/>
    <property type="match status" value="1"/>
</dbReference>
<dbReference type="PANTHER" id="PTHR33677">
    <property type="entry name" value="TRANSCRIPTIONAL REPRESSOR FRMR-RELATED"/>
    <property type="match status" value="1"/>
</dbReference>
<protein>
    <recommendedName>
        <fullName evidence="5">DNA-binding transcriptional regulator, FrmR family</fullName>
    </recommendedName>
</protein>
<sequence length="105" mass="11631">MSDPATDNQPATPPDQEAHRHTSHPEVVKRLRRAEGHLRKIASMIEDGRPCVDVAQQLAAVEAAVHNAKQVFIRDHIDHCLDGHLTGGPQGRAVLAEFKDITRYL</sequence>
<dbReference type="GO" id="GO:0046872">
    <property type="term" value="F:metal ion binding"/>
    <property type="evidence" value="ECO:0007669"/>
    <property type="project" value="InterPro"/>
</dbReference>
<accession>A0A1G8BLE4</accession>
<gene>
    <name evidence="3" type="ORF">SAMN05421742_10666</name>
</gene>